<reference evidence="1 2" key="1">
    <citation type="journal article" date="2019" name="Int. J. Syst. Evol. Microbiol.">
        <title>The Global Catalogue of Microorganisms (GCM) 10K type strain sequencing project: providing services to taxonomists for standard genome sequencing and annotation.</title>
        <authorList>
            <consortium name="The Broad Institute Genomics Platform"/>
            <consortium name="The Broad Institute Genome Sequencing Center for Infectious Disease"/>
            <person name="Wu L."/>
            <person name="Ma J."/>
        </authorList>
    </citation>
    <scope>NUCLEOTIDE SEQUENCE [LARGE SCALE GENOMIC DNA]</scope>
    <source>
        <strain evidence="1 2">JCM 15592</strain>
    </source>
</reference>
<keyword evidence="2" id="KW-1185">Reference proteome</keyword>
<dbReference type="EMBL" id="BAAAPO010000025">
    <property type="protein sequence ID" value="GAA1792056.1"/>
    <property type="molecule type" value="Genomic_DNA"/>
</dbReference>
<proteinExistence type="predicted"/>
<name>A0ABN2LKQ6_9MICO</name>
<accession>A0ABN2LKQ6</accession>
<protein>
    <recommendedName>
        <fullName evidence="3">Tyr recombinase domain-containing protein</fullName>
    </recommendedName>
</protein>
<organism evidence="1 2">
    <name type="scientific">Nostocoides veronense</name>
    <dbReference type="NCBI Taxonomy" id="330836"/>
    <lineage>
        <taxon>Bacteria</taxon>
        <taxon>Bacillati</taxon>
        <taxon>Actinomycetota</taxon>
        <taxon>Actinomycetes</taxon>
        <taxon>Micrococcales</taxon>
        <taxon>Intrasporangiaceae</taxon>
        <taxon>Nostocoides</taxon>
    </lineage>
</organism>
<evidence type="ECO:0000313" key="1">
    <source>
        <dbReference type="EMBL" id="GAA1792056.1"/>
    </source>
</evidence>
<sequence>MDFKDHSGEAMPRQHLVIQGRVVTTVPEVLATYRPTPARITGDQWRRIRPLVTEAVAATGYDSIHGAHFALRVVSGFVSWAEDDGVALDPEAIFQPERAERFIGGARAGATRRTRANERSVLRRVGRAATTKAPWPGEPQPFQGHVHLKPPYTPAEVTGFWEAAAQQATEHRQRVMSAMLLLGLGAGLKPREVLDCTASDVQCERSSGLTAIFLEDRTVPVLDIYAERLRALCRAHPIGPLIGQWNRSRRDPFTGLRRGIEIPSHLPTLTAPRLRTTWMATVLTHDLRVSEFMVIAGTVSSKSLEVIAPYVEGRWTGNEYMHKAAGR</sequence>
<evidence type="ECO:0008006" key="3">
    <source>
        <dbReference type="Google" id="ProtNLM"/>
    </source>
</evidence>
<dbReference type="Proteomes" id="UP001499938">
    <property type="component" value="Unassembled WGS sequence"/>
</dbReference>
<dbReference type="SUPFAM" id="SSF56349">
    <property type="entry name" value="DNA breaking-rejoining enzymes"/>
    <property type="match status" value="1"/>
</dbReference>
<comment type="caution">
    <text evidence="1">The sequence shown here is derived from an EMBL/GenBank/DDBJ whole genome shotgun (WGS) entry which is preliminary data.</text>
</comment>
<dbReference type="InterPro" id="IPR011010">
    <property type="entry name" value="DNA_brk_join_enz"/>
</dbReference>
<gene>
    <name evidence="1" type="ORF">GCM10009811_16010</name>
</gene>
<evidence type="ECO:0000313" key="2">
    <source>
        <dbReference type="Proteomes" id="UP001499938"/>
    </source>
</evidence>